<evidence type="ECO:0000256" key="1">
    <source>
        <dbReference type="ARBA" id="ARBA00006484"/>
    </source>
</evidence>
<dbReference type="PRINTS" id="PR00080">
    <property type="entry name" value="SDRFAMILY"/>
</dbReference>
<dbReference type="InterPro" id="IPR052178">
    <property type="entry name" value="Sec_Metab_Biosynth_SDR"/>
</dbReference>
<evidence type="ECO:0000313" key="4">
    <source>
        <dbReference type="EMBL" id="KXN71703.1"/>
    </source>
</evidence>
<evidence type="ECO:0000256" key="3">
    <source>
        <dbReference type="ARBA" id="ARBA00023002"/>
    </source>
</evidence>
<accession>A0A137P9M8</accession>
<dbReference type="GO" id="GO:0016491">
    <property type="term" value="F:oxidoreductase activity"/>
    <property type="evidence" value="ECO:0007669"/>
    <property type="project" value="UniProtKB-KW"/>
</dbReference>
<dbReference type="InterPro" id="IPR002347">
    <property type="entry name" value="SDR_fam"/>
</dbReference>
<keyword evidence="5" id="KW-1185">Reference proteome</keyword>
<comment type="similarity">
    <text evidence="1">Belongs to the short-chain dehydrogenases/reductases (SDR) family.</text>
</comment>
<dbReference type="PANTHER" id="PTHR43618">
    <property type="entry name" value="7-ALPHA-HYDROXYSTEROID DEHYDROGENASE"/>
    <property type="match status" value="1"/>
</dbReference>
<dbReference type="PRINTS" id="PR00081">
    <property type="entry name" value="GDHRDH"/>
</dbReference>
<dbReference type="EMBL" id="KQ964469">
    <property type="protein sequence ID" value="KXN71703.1"/>
    <property type="molecule type" value="Genomic_DNA"/>
</dbReference>
<dbReference type="InterPro" id="IPR036291">
    <property type="entry name" value="NAD(P)-bd_dom_sf"/>
</dbReference>
<name>A0A137P9M8_CONC2</name>
<keyword evidence="3" id="KW-0560">Oxidoreductase</keyword>
<dbReference type="Pfam" id="PF13561">
    <property type="entry name" value="adh_short_C2"/>
    <property type="match status" value="1"/>
</dbReference>
<dbReference type="OrthoDB" id="294295at2759"/>
<dbReference type="SUPFAM" id="SSF51735">
    <property type="entry name" value="NAD(P)-binding Rossmann-fold domains"/>
    <property type="match status" value="1"/>
</dbReference>
<sequence length="264" mass="28091">MYNKDLFSVENKIVLVTGGGRGIGLMIAEGFVKSGCKVYISSRKEGNIKQVADKLTKEGPGSCHYITADLSKLEGIESLVNQLTQKESKLNVLVNNAGATWGEPFDKFPVKGYDRVFDLNLKSLFFITQKCLPLLRAAASKQDPARVINIGSTSGILSFTPVTAAYEASKAGVHHLSKSLAGALAPMYINVNAVAYGYFNTDMMRGTMKESGDAVMSNIPMNRSGNPEEAAGICLFLSSKASGFITGAVISVDGGNTTGAKNML</sequence>
<dbReference type="STRING" id="796925.A0A137P9M8"/>
<dbReference type="Gene3D" id="3.40.50.720">
    <property type="entry name" value="NAD(P)-binding Rossmann-like Domain"/>
    <property type="match status" value="1"/>
</dbReference>
<evidence type="ECO:0000313" key="5">
    <source>
        <dbReference type="Proteomes" id="UP000070444"/>
    </source>
</evidence>
<protein>
    <submittedName>
        <fullName evidence="4">NAD(P)-binding protein</fullName>
    </submittedName>
</protein>
<gene>
    <name evidence="4" type="ORF">CONCODRAFT_69643</name>
</gene>
<dbReference type="FunFam" id="3.40.50.720:FF:000084">
    <property type="entry name" value="Short-chain dehydrogenase reductase"/>
    <property type="match status" value="1"/>
</dbReference>
<reference evidence="4 5" key="1">
    <citation type="journal article" date="2015" name="Genome Biol. Evol.">
        <title>Phylogenomic analyses indicate that early fungi evolved digesting cell walls of algal ancestors of land plants.</title>
        <authorList>
            <person name="Chang Y."/>
            <person name="Wang S."/>
            <person name="Sekimoto S."/>
            <person name="Aerts A.L."/>
            <person name="Choi C."/>
            <person name="Clum A."/>
            <person name="LaButti K.M."/>
            <person name="Lindquist E.A."/>
            <person name="Yee Ngan C."/>
            <person name="Ohm R.A."/>
            <person name="Salamov A.A."/>
            <person name="Grigoriev I.V."/>
            <person name="Spatafora J.W."/>
            <person name="Berbee M.L."/>
        </authorList>
    </citation>
    <scope>NUCLEOTIDE SEQUENCE [LARGE SCALE GENOMIC DNA]</scope>
    <source>
        <strain evidence="4 5">NRRL 28638</strain>
    </source>
</reference>
<evidence type="ECO:0000256" key="2">
    <source>
        <dbReference type="ARBA" id="ARBA00022857"/>
    </source>
</evidence>
<keyword evidence="2" id="KW-0521">NADP</keyword>
<dbReference type="PANTHER" id="PTHR43618:SF8">
    <property type="entry name" value="7ALPHA-HYDROXYSTEROID DEHYDROGENASE"/>
    <property type="match status" value="1"/>
</dbReference>
<dbReference type="AlphaFoldDB" id="A0A137P9M8"/>
<dbReference type="Proteomes" id="UP000070444">
    <property type="component" value="Unassembled WGS sequence"/>
</dbReference>
<proteinExistence type="inferred from homology"/>
<organism evidence="4 5">
    <name type="scientific">Conidiobolus coronatus (strain ATCC 28846 / CBS 209.66 / NRRL 28638)</name>
    <name type="common">Delacroixia coronata</name>
    <dbReference type="NCBI Taxonomy" id="796925"/>
    <lineage>
        <taxon>Eukaryota</taxon>
        <taxon>Fungi</taxon>
        <taxon>Fungi incertae sedis</taxon>
        <taxon>Zoopagomycota</taxon>
        <taxon>Entomophthoromycotina</taxon>
        <taxon>Entomophthoromycetes</taxon>
        <taxon>Entomophthorales</taxon>
        <taxon>Ancylistaceae</taxon>
        <taxon>Conidiobolus</taxon>
    </lineage>
</organism>